<protein>
    <submittedName>
        <fullName evidence="2">Uroplakin 3A</fullName>
    </submittedName>
</protein>
<dbReference type="GO" id="GO:0015840">
    <property type="term" value="P:urea transport"/>
    <property type="evidence" value="ECO:0007669"/>
    <property type="project" value="TreeGrafter"/>
</dbReference>
<dbReference type="PANTHER" id="PTHR15446:SF17">
    <property type="entry name" value="UROPLAKIN-3A"/>
    <property type="match status" value="1"/>
</dbReference>
<dbReference type="PANTHER" id="PTHR15446">
    <property type="entry name" value="UROPLAKIN III"/>
    <property type="match status" value="1"/>
</dbReference>
<organism evidence="2 3">
    <name type="scientific">Varanus komodoensis</name>
    <name type="common">Komodo dragon</name>
    <dbReference type="NCBI Taxonomy" id="61221"/>
    <lineage>
        <taxon>Eukaryota</taxon>
        <taxon>Metazoa</taxon>
        <taxon>Chordata</taxon>
        <taxon>Craniata</taxon>
        <taxon>Vertebrata</taxon>
        <taxon>Euteleostomi</taxon>
        <taxon>Lepidosauria</taxon>
        <taxon>Squamata</taxon>
        <taxon>Bifurcata</taxon>
        <taxon>Unidentata</taxon>
        <taxon>Episquamata</taxon>
        <taxon>Toxicofera</taxon>
        <taxon>Anguimorpha</taxon>
        <taxon>Paleoanguimorpha</taxon>
        <taxon>Varanoidea</taxon>
        <taxon>Varanidae</taxon>
        <taxon>Varanus</taxon>
    </lineage>
</organism>
<feature type="region of interest" description="Disordered" evidence="1">
    <location>
        <begin position="1"/>
        <end position="66"/>
    </location>
</feature>
<dbReference type="Proteomes" id="UP000694545">
    <property type="component" value="Unplaced"/>
</dbReference>
<feature type="compositionally biased region" description="Polar residues" evidence="1">
    <location>
        <begin position="43"/>
        <end position="66"/>
    </location>
</feature>
<dbReference type="GO" id="GO:0006833">
    <property type="term" value="P:water transport"/>
    <property type="evidence" value="ECO:0007669"/>
    <property type="project" value="TreeGrafter"/>
</dbReference>
<keyword evidence="3" id="KW-1185">Reference proteome</keyword>
<dbReference type="Ensembl" id="ENSVKKT00000027841.1">
    <property type="protein sequence ID" value="ENSVKKP00000027179.1"/>
    <property type="gene ID" value="ENSVKKG00000017702.1"/>
</dbReference>
<dbReference type="AlphaFoldDB" id="A0A8D2LUJ7"/>
<dbReference type="GO" id="GO:0005886">
    <property type="term" value="C:plasma membrane"/>
    <property type="evidence" value="ECO:0007669"/>
    <property type="project" value="TreeGrafter"/>
</dbReference>
<reference evidence="2" key="2">
    <citation type="submission" date="2025-09" db="UniProtKB">
        <authorList>
            <consortium name="Ensembl"/>
        </authorList>
    </citation>
    <scope>IDENTIFICATION</scope>
</reference>
<evidence type="ECO:0000256" key="1">
    <source>
        <dbReference type="SAM" id="MobiDB-lite"/>
    </source>
</evidence>
<name>A0A8D2LUJ7_VARKO</name>
<accession>A0A8D2LUJ7</accession>
<dbReference type="InterPro" id="IPR024831">
    <property type="entry name" value="Uroplakin-3"/>
</dbReference>
<evidence type="ECO:0000313" key="2">
    <source>
        <dbReference type="Ensembl" id="ENSVKKP00000027179.1"/>
    </source>
</evidence>
<evidence type="ECO:0000313" key="3">
    <source>
        <dbReference type="Proteomes" id="UP000694545"/>
    </source>
</evidence>
<sequence length="216" mass="23556">LPPWAFKAPGSRRPASAGTPRTHAGAWQNSQVGGGMAGGAVYSATSRTSSTDNSSKPLDATFEQTAGGQRGPYRAAAFNVPNCASSPRLSDAADTTKASAILSQYLIRVGDNVACLSDPNFLEVCNPPLFKDTAYRFKYILVDRTTDVMKDQTLWSYPIKTKKCECVSWSGFYFLENYLVVKSSELVDMGRNGPNITSLITWHQLKGVRSIKWESV</sequence>
<proteinExistence type="predicted"/>
<reference evidence="2" key="1">
    <citation type="submission" date="2025-08" db="UniProtKB">
        <authorList>
            <consortium name="Ensembl"/>
        </authorList>
    </citation>
    <scope>IDENTIFICATION</scope>
</reference>